<dbReference type="EMBL" id="DSTK01000021">
    <property type="protein sequence ID" value="HFK97096.1"/>
    <property type="molecule type" value="Genomic_DNA"/>
</dbReference>
<comment type="caution">
    <text evidence="2">The sequence shown here is derived from an EMBL/GenBank/DDBJ whole genome shotgun (WGS) entry which is preliminary data.</text>
</comment>
<name>A0A831ZK39_9BACT</name>
<accession>A0A831ZK39</accession>
<feature type="transmembrane region" description="Helical" evidence="1">
    <location>
        <begin position="176"/>
        <end position="195"/>
    </location>
</feature>
<dbReference type="Pfam" id="PF04403">
    <property type="entry name" value="PqiA"/>
    <property type="match status" value="1"/>
</dbReference>
<keyword evidence="1" id="KW-0812">Transmembrane</keyword>
<gene>
    <name evidence="2" type="ORF">ENS06_07190</name>
</gene>
<evidence type="ECO:0000313" key="2">
    <source>
        <dbReference type="EMBL" id="HFK97096.1"/>
    </source>
</evidence>
<protein>
    <submittedName>
        <fullName evidence="2">Paraquat-inducible protein A</fullName>
    </submittedName>
</protein>
<reference evidence="2" key="1">
    <citation type="journal article" date="2020" name="mSystems">
        <title>Genome- and Community-Level Interaction Insights into Carbon Utilization and Element Cycling Functions of Hydrothermarchaeota in Hydrothermal Sediment.</title>
        <authorList>
            <person name="Zhou Z."/>
            <person name="Liu Y."/>
            <person name="Xu W."/>
            <person name="Pan J."/>
            <person name="Luo Z.H."/>
            <person name="Li M."/>
        </authorList>
    </citation>
    <scope>NUCLEOTIDE SEQUENCE [LARGE SCALE GENOMIC DNA]</scope>
    <source>
        <strain evidence="2">SpSt-456</strain>
    </source>
</reference>
<feature type="transmembrane region" description="Helical" evidence="1">
    <location>
        <begin position="54"/>
        <end position="73"/>
    </location>
</feature>
<sequence>MKMMPSQPAQHLMACHHCDIVHKVPSGPPGAVAVCGRCGCELVRFKPKNFQRPLALLCTAALLFVMFNTFPFLTFKKGSLVHQTYIISGIYLLAKQGMPLLGALVALNLLVIPGLHLLGSLYVLVPVSLNRRVPGMFTVFRYVRLMQPWHMVEIFMLGVLVSMVKLAKMAQILPGTAVYSLTGFIFVMAAAWASMDPHEVWSRWEEPS</sequence>
<proteinExistence type="predicted"/>
<feature type="transmembrane region" description="Helical" evidence="1">
    <location>
        <begin position="101"/>
        <end position="125"/>
    </location>
</feature>
<evidence type="ECO:0000256" key="1">
    <source>
        <dbReference type="SAM" id="Phobius"/>
    </source>
</evidence>
<keyword evidence="1" id="KW-1133">Transmembrane helix</keyword>
<keyword evidence="1" id="KW-0472">Membrane</keyword>
<dbReference type="AlphaFoldDB" id="A0A831ZK39"/>
<dbReference type="InterPro" id="IPR007498">
    <property type="entry name" value="PqiA-like"/>
</dbReference>
<organism evidence="2">
    <name type="scientific">Desulfacinum infernum</name>
    <dbReference type="NCBI Taxonomy" id="35837"/>
    <lineage>
        <taxon>Bacteria</taxon>
        <taxon>Pseudomonadati</taxon>
        <taxon>Thermodesulfobacteriota</taxon>
        <taxon>Syntrophobacteria</taxon>
        <taxon>Syntrophobacterales</taxon>
        <taxon>Syntrophobacteraceae</taxon>
        <taxon>Desulfacinum</taxon>
    </lineage>
</organism>